<keyword evidence="5" id="KW-1185">Reference proteome</keyword>
<dbReference type="PROSITE" id="PS50943">
    <property type="entry name" value="HTH_CROC1"/>
    <property type="match status" value="1"/>
</dbReference>
<dbReference type="Proteomes" id="UP000538292">
    <property type="component" value="Unassembled WGS sequence"/>
</dbReference>
<dbReference type="PANTHER" id="PTHR34475">
    <property type="match status" value="1"/>
</dbReference>
<dbReference type="InterPro" id="IPR050400">
    <property type="entry name" value="Bact_Cytoskel_RodZ"/>
</dbReference>
<protein>
    <submittedName>
        <fullName evidence="4">Helix-turn-helix domain-containing protein</fullName>
    </submittedName>
</protein>
<reference evidence="4 5" key="1">
    <citation type="submission" date="2020-07" db="EMBL/GenBank/DDBJ databases">
        <title>Thermoactinomyces phylogeny.</title>
        <authorList>
            <person name="Dunlap C."/>
        </authorList>
    </citation>
    <scope>NUCLEOTIDE SEQUENCE [LARGE SCALE GENOMIC DNA]</scope>
    <source>
        <strain evidence="4 5">AMNI-1</strain>
    </source>
</reference>
<feature type="compositionally biased region" description="Polar residues" evidence="1">
    <location>
        <begin position="89"/>
        <end position="102"/>
    </location>
</feature>
<name>A0A7W1XVB3_9BACL</name>
<dbReference type="Gene3D" id="1.10.260.40">
    <property type="entry name" value="lambda repressor-like DNA-binding domains"/>
    <property type="match status" value="1"/>
</dbReference>
<feature type="compositionally biased region" description="Basic and acidic residues" evidence="1">
    <location>
        <begin position="112"/>
        <end position="126"/>
    </location>
</feature>
<keyword evidence="2" id="KW-1133">Transmembrane helix</keyword>
<gene>
    <name evidence="4" type="ORF">H2C83_15825</name>
</gene>
<dbReference type="CDD" id="cd00093">
    <property type="entry name" value="HTH_XRE"/>
    <property type="match status" value="1"/>
</dbReference>
<keyword evidence="2" id="KW-0812">Transmembrane</keyword>
<feature type="region of interest" description="Disordered" evidence="1">
    <location>
        <begin position="85"/>
        <end position="178"/>
    </location>
</feature>
<evidence type="ECO:0000313" key="4">
    <source>
        <dbReference type="EMBL" id="MBA4603737.1"/>
    </source>
</evidence>
<sequence length="216" mass="25501">MSVEIGRRLRNAREARGLTLHDIERRTRISRRDLIAIEQGRFDFHANPVYVRSYIRAYANAVGENPQLILNQLHKKQETVQRIRRSDQNARQFLPTASNNMERTAPPRRLANRHERPYHSGREHTADGASSYGPRGTRSQHLRSAREPMRFSETTAVEEKRTKRLSRREESYSRRSRRRGTKKSVFEKVYTWFLLIGAILLVIASIWFIWFRMVNA</sequence>
<proteinExistence type="predicted"/>
<evidence type="ECO:0000259" key="3">
    <source>
        <dbReference type="PROSITE" id="PS50943"/>
    </source>
</evidence>
<dbReference type="PANTHER" id="PTHR34475:SF1">
    <property type="entry name" value="CYTOSKELETON PROTEIN RODZ"/>
    <property type="match status" value="1"/>
</dbReference>
<evidence type="ECO:0000313" key="5">
    <source>
        <dbReference type="Proteomes" id="UP000538292"/>
    </source>
</evidence>
<organism evidence="4 5">
    <name type="scientific">Thermoactinomyces mirandus</name>
    <dbReference type="NCBI Taxonomy" id="2756294"/>
    <lineage>
        <taxon>Bacteria</taxon>
        <taxon>Bacillati</taxon>
        <taxon>Bacillota</taxon>
        <taxon>Bacilli</taxon>
        <taxon>Bacillales</taxon>
        <taxon>Thermoactinomycetaceae</taxon>
        <taxon>Thermoactinomyces</taxon>
    </lineage>
</organism>
<comment type="caution">
    <text evidence="4">The sequence shown here is derived from an EMBL/GenBank/DDBJ whole genome shotgun (WGS) entry which is preliminary data.</text>
</comment>
<dbReference type="EMBL" id="JACEOL010000066">
    <property type="protein sequence ID" value="MBA4603737.1"/>
    <property type="molecule type" value="Genomic_DNA"/>
</dbReference>
<dbReference type="SUPFAM" id="SSF47413">
    <property type="entry name" value="lambda repressor-like DNA-binding domains"/>
    <property type="match status" value="1"/>
</dbReference>
<dbReference type="AlphaFoldDB" id="A0A7W1XVB3"/>
<accession>A0A7W1XVB3</accession>
<dbReference type="Pfam" id="PF13413">
    <property type="entry name" value="HTH_25"/>
    <property type="match status" value="1"/>
</dbReference>
<feature type="compositionally biased region" description="Basic and acidic residues" evidence="1">
    <location>
        <begin position="157"/>
        <end position="173"/>
    </location>
</feature>
<evidence type="ECO:0000256" key="2">
    <source>
        <dbReference type="SAM" id="Phobius"/>
    </source>
</evidence>
<keyword evidence="2" id="KW-0472">Membrane</keyword>
<feature type="transmembrane region" description="Helical" evidence="2">
    <location>
        <begin position="189"/>
        <end position="210"/>
    </location>
</feature>
<dbReference type="InterPro" id="IPR010982">
    <property type="entry name" value="Lambda_DNA-bd_dom_sf"/>
</dbReference>
<dbReference type="GO" id="GO:0003677">
    <property type="term" value="F:DNA binding"/>
    <property type="evidence" value="ECO:0007669"/>
    <property type="project" value="InterPro"/>
</dbReference>
<evidence type="ECO:0000256" key="1">
    <source>
        <dbReference type="SAM" id="MobiDB-lite"/>
    </source>
</evidence>
<feature type="domain" description="HTH cro/C1-type" evidence="3">
    <location>
        <begin position="9"/>
        <end position="41"/>
    </location>
</feature>
<dbReference type="InterPro" id="IPR001387">
    <property type="entry name" value="Cro/C1-type_HTH"/>
</dbReference>